<protein>
    <submittedName>
        <fullName evidence="2">Glycosyltransferase</fullName>
        <ecNumber evidence="2">2.4.-.-</ecNumber>
    </submittedName>
</protein>
<name>A0ABW5JZU3_9FLAO</name>
<evidence type="ECO:0000259" key="1">
    <source>
        <dbReference type="Pfam" id="PF00534"/>
    </source>
</evidence>
<evidence type="ECO:0000313" key="2">
    <source>
        <dbReference type="EMBL" id="MFD2542041.1"/>
    </source>
</evidence>
<feature type="domain" description="Glycosyl transferase family 1" evidence="1">
    <location>
        <begin position="201"/>
        <end position="364"/>
    </location>
</feature>
<evidence type="ECO:0000313" key="3">
    <source>
        <dbReference type="Proteomes" id="UP001597467"/>
    </source>
</evidence>
<dbReference type="RefSeq" id="WP_379902398.1">
    <property type="nucleotide sequence ID" value="NZ_JBHULM010000009.1"/>
</dbReference>
<dbReference type="GO" id="GO:0016757">
    <property type="term" value="F:glycosyltransferase activity"/>
    <property type="evidence" value="ECO:0007669"/>
    <property type="project" value="UniProtKB-KW"/>
</dbReference>
<accession>A0ABW5JZU3</accession>
<dbReference type="Pfam" id="PF00534">
    <property type="entry name" value="Glycos_transf_1"/>
    <property type="match status" value="1"/>
</dbReference>
<dbReference type="InterPro" id="IPR001296">
    <property type="entry name" value="Glyco_trans_1"/>
</dbReference>
<dbReference type="SUPFAM" id="SSF53756">
    <property type="entry name" value="UDP-Glycosyltransferase/glycogen phosphorylase"/>
    <property type="match status" value="1"/>
</dbReference>
<organism evidence="2 3">
    <name type="scientific">Lacinutrix gracilariae</name>
    <dbReference type="NCBI Taxonomy" id="1747198"/>
    <lineage>
        <taxon>Bacteria</taxon>
        <taxon>Pseudomonadati</taxon>
        <taxon>Bacteroidota</taxon>
        <taxon>Flavobacteriia</taxon>
        <taxon>Flavobacteriales</taxon>
        <taxon>Flavobacteriaceae</taxon>
        <taxon>Lacinutrix</taxon>
    </lineage>
</organism>
<keyword evidence="3" id="KW-1185">Reference proteome</keyword>
<dbReference type="PANTHER" id="PTHR12526">
    <property type="entry name" value="GLYCOSYLTRANSFERASE"/>
    <property type="match status" value="1"/>
</dbReference>
<dbReference type="EMBL" id="JBHULM010000009">
    <property type="protein sequence ID" value="MFD2542041.1"/>
    <property type="molecule type" value="Genomic_DNA"/>
</dbReference>
<dbReference type="Proteomes" id="UP001597467">
    <property type="component" value="Unassembled WGS sequence"/>
</dbReference>
<comment type="caution">
    <text evidence="2">The sequence shown here is derived from an EMBL/GenBank/DDBJ whole genome shotgun (WGS) entry which is preliminary data.</text>
</comment>
<dbReference type="Gene3D" id="3.40.50.2000">
    <property type="entry name" value="Glycogen Phosphorylase B"/>
    <property type="match status" value="2"/>
</dbReference>
<dbReference type="EC" id="2.4.-.-" evidence="2"/>
<sequence length="387" mass="44081">MKIGIVLSKPPTYSETFFNSKIKGLQSNGFDVVLLVQKKDSNFKLCKTKVAPAVYKKNLLLQFFTTLLVGLKFIFFSRRILKFIQLEKQENKNWSQVFKNLYTNAHILTTKLDWVHFGFVTMAIQSEHVAKAINAKMAISMRGFDVDVFPLKHKEEYVSIWKHVDKVHSISNYLLEKAYVLGLSKNIAYQIITPALDTSKFINPSALQLKPIEFVTISRLHWMKGLHYTLEALAILKSKGVNFKYTIIGSGKAFESLSFAIHELDLKQEVVLVGDKPQKDIINYLSKANMYLQYSNSEGFCNATLEAQAMGLLCIVSNGGGLIENVLDKQTGWVVPKRNPEALANKIIEVIHLPEVEKNKISKQAIARVHEKFNLQLQEKQFVAFYE</sequence>
<keyword evidence="2" id="KW-0808">Transferase</keyword>
<dbReference type="PANTHER" id="PTHR12526:SF630">
    <property type="entry name" value="GLYCOSYLTRANSFERASE"/>
    <property type="match status" value="1"/>
</dbReference>
<gene>
    <name evidence="2" type="ORF">ACFSSB_06875</name>
</gene>
<reference evidence="3" key="1">
    <citation type="journal article" date="2019" name="Int. J. Syst. Evol. Microbiol.">
        <title>The Global Catalogue of Microorganisms (GCM) 10K type strain sequencing project: providing services to taxonomists for standard genome sequencing and annotation.</title>
        <authorList>
            <consortium name="The Broad Institute Genomics Platform"/>
            <consortium name="The Broad Institute Genome Sequencing Center for Infectious Disease"/>
            <person name="Wu L."/>
            <person name="Ma J."/>
        </authorList>
    </citation>
    <scope>NUCLEOTIDE SEQUENCE [LARGE SCALE GENOMIC DNA]</scope>
    <source>
        <strain evidence="3">KCTC 42808</strain>
    </source>
</reference>
<keyword evidence="2" id="KW-0328">Glycosyltransferase</keyword>
<proteinExistence type="predicted"/>